<evidence type="ECO:0000313" key="3">
    <source>
        <dbReference type="Proteomes" id="UP000288805"/>
    </source>
</evidence>
<accession>A0A438JBZ6</accession>
<dbReference type="InterPro" id="IPR000477">
    <property type="entry name" value="RT_dom"/>
</dbReference>
<comment type="caution">
    <text evidence="2">The sequence shown here is derived from an EMBL/GenBank/DDBJ whole genome shotgun (WGS) entry which is preliminary data.</text>
</comment>
<gene>
    <name evidence="2" type="ORF">CK203_023557</name>
</gene>
<dbReference type="PANTHER" id="PTHR46890">
    <property type="entry name" value="NON-LTR RETROLELEMENT REVERSE TRANSCRIPTASE-LIKE PROTEIN-RELATED"/>
    <property type="match status" value="1"/>
</dbReference>
<evidence type="ECO:0000259" key="1">
    <source>
        <dbReference type="Pfam" id="PF00078"/>
    </source>
</evidence>
<proteinExistence type="predicted"/>
<dbReference type="SUPFAM" id="SSF56672">
    <property type="entry name" value="DNA/RNA polymerases"/>
    <property type="match status" value="1"/>
</dbReference>
<dbReference type="InterPro" id="IPR043502">
    <property type="entry name" value="DNA/RNA_pol_sf"/>
</dbReference>
<organism evidence="2 3">
    <name type="scientific">Vitis vinifera</name>
    <name type="common">Grape</name>
    <dbReference type="NCBI Taxonomy" id="29760"/>
    <lineage>
        <taxon>Eukaryota</taxon>
        <taxon>Viridiplantae</taxon>
        <taxon>Streptophyta</taxon>
        <taxon>Embryophyta</taxon>
        <taxon>Tracheophyta</taxon>
        <taxon>Spermatophyta</taxon>
        <taxon>Magnoliopsida</taxon>
        <taxon>eudicotyledons</taxon>
        <taxon>Gunneridae</taxon>
        <taxon>Pentapetalae</taxon>
        <taxon>rosids</taxon>
        <taxon>Vitales</taxon>
        <taxon>Vitaceae</taxon>
        <taxon>Viteae</taxon>
        <taxon>Vitis</taxon>
    </lineage>
</organism>
<dbReference type="InterPro" id="IPR052343">
    <property type="entry name" value="Retrotransposon-Effector_Assoc"/>
</dbReference>
<evidence type="ECO:0000313" key="2">
    <source>
        <dbReference type="EMBL" id="RVX06478.1"/>
    </source>
</evidence>
<dbReference type="EMBL" id="QGNW01000051">
    <property type="protein sequence ID" value="RVX06478.1"/>
    <property type="molecule type" value="Genomic_DNA"/>
</dbReference>
<dbReference type="Proteomes" id="UP000288805">
    <property type="component" value="Unassembled WGS sequence"/>
</dbReference>
<protein>
    <recommendedName>
        <fullName evidence="1">Reverse transcriptase domain-containing protein</fullName>
    </recommendedName>
</protein>
<sequence length="438" mass="50121">MVNGRRSRKFIKSLISERGVTLSNIEVISEEIVNFFRKLYSKPECASWRVEGRLRKVLHETIFGSQGAFVERRHILDDVLIANEVVDEKRRSGEEGVVFKIDFEKAYDHVDWGFLDHVLERKRFNLKWRSWIRGCLSSSSFAILVNENAKGWVKAFRGLRQGDPLSPFLFTLVADVLNSLMIRAEEIGLTEGFVVGRDKTRSVRVAFVLFKSSIGREPKTIGFWDPVVERISRWAGWKERSSIRWDVVCRPKDLGGLGFGKTSLRNIALLGNGSGGSLEKEMAFDIRISPFCPPKGREWGEKSFLGRSLVGEIFFLALSKVSNPILFLPAEFLWSSKAPSKVKALAWLVVHGKHKLFNLAGLAWVPPRSIMDMMVIAFKGLGNSLRGKTLWQIACLTLLWMVWQERNNRSFEDKGRTEEMLWDLLLFYSSLGLLYYSF</sequence>
<feature type="domain" description="Reverse transcriptase" evidence="1">
    <location>
        <begin position="50"/>
        <end position="180"/>
    </location>
</feature>
<dbReference type="Pfam" id="PF00078">
    <property type="entry name" value="RVT_1"/>
    <property type="match status" value="1"/>
</dbReference>
<dbReference type="PANTHER" id="PTHR46890:SF50">
    <property type="entry name" value="RNA-DIRECTED DNA POLYMERASE, EUKARYOTA, REVERSE TRANSCRIPTASE ZINC-BINDING DOMAIN PROTEIN-RELATED"/>
    <property type="match status" value="1"/>
</dbReference>
<dbReference type="AlphaFoldDB" id="A0A438JBZ6"/>
<reference evidence="2 3" key="1">
    <citation type="journal article" date="2018" name="PLoS Genet.">
        <title>Population sequencing reveals clonal diversity and ancestral inbreeding in the grapevine cultivar Chardonnay.</title>
        <authorList>
            <person name="Roach M.J."/>
            <person name="Johnson D.L."/>
            <person name="Bohlmann J."/>
            <person name="van Vuuren H.J."/>
            <person name="Jones S.J."/>
            <person name="Pretorius I.S."/>
            <person name="Schmidt S.A."/>
            <person name="Borneman A.R."/>
        </authorList>
    </citation>
    <scope>NUCLEOTIDE SEQUENCE [LARGE SCALE GENOMIC DNA]</scope>
    <source>
        <strain evidence="3">cv. Chardonnay</strain>
        <tissue evidence="2">Leaf</tissue>
    </source>
</reference>
<name>A0A438JBZ6_VITVI</name>